<comment type="caution">
    <text evidence="1">The sequence shown here is derived from an EMBL/GenBank/DDBJ whole genome shotgun (WGS) entry which is preliminary data.</text>
</comment>
<evidence type="ECO:0000313" key="1">
    <source>
        <dbReference type="EMBL" id="MES1922639.1"/>
    </source>
</evidence>
<dbReference type="Proteomes" id="UP001439008">
    <property type="component" value="Unassembled WGS sequence"/>
</dbReference>
<protein>
    <submittedName>
        <fullName evidence="1">Uncharacterized protein</fullName>
    </submittedName>
</protein>
<name>A0ABV2ASJ2_9EUKA</name>
<proteinExistence type="predicted"/>
<evidence type="ECO:0000313" key="2">
    <source>
        <dbReference type="Proteomes" id="UP001439008"/>
    </source>
</evidence>
<reference evidence="1 2" key="1">
    <citation type="journal article" date="2024" name="BMC Biol.">
        <title>Comparative genomics of Ascetosporea gives new insight into the evolutionary basis for animal parasitism in Rhizaria.</title>
        <authorList>
            <person name="Hiltunen Thoren M."/>
            <person name="Onut-Brannstrom I."/>
            <person name="Alfjorden A."/>
            <person name="Peckova H."/>
            <person name="Swords F."/>
            <person name="Hooper C."/>
            <person name="Holzer A.S."/>
            <person name="Bass D."/>
            <person name="Burki F."/>
        </authorList>
    </citation>
    <scope>NUCLEOTIDE SEQUENCE [LARGE SCALE GENOMIC DNA]</scope>
    <source>
        <strain evidence="1">20-A016</strain>
    </source>
</reference>
<sequence>MDHLYWKHASYEAQMELTDCVKVTVTGNALLFNKHASISHFFNWIHVYYPEMFGGVAEAAPENSNL</sequence>
<dbReference type="EMBL" id="JBDODL010003303">
    <property type="protein sequence ID" value="MES1922639.1"/>
    <property type="molecule type" value="Genomic_DNA"/>
</dbReference>
<keyword evidence="2" id="KW-1185">Reference proteome</keyword>
<accession>A0ABV2ASJ2</accession>
<organism evidence="1 2">
    <name type="scientific">Bonamia ostreae</name>
    <dbReference type="NCBI Taxonomy" id="126728"/>
    <lineage>
        <taxon>Eukaryota</taxon>
        <taxon>Sar</taxon>
        <taxon>Rhizaria</taxon>
        <taxon>Endomyxa</taxon>
        <taxon>Ascetosporea</taxon>
        <taxon>Haplosporida</taxon>
        <taxon>Bonamia</taxon>
    </lineage>
</organism>
<gene>
    <name evidence="1" type="ORF">MHBO_004158</name>
</gene>